<evidence type="ECO:0000313" key="3">
    <source>
        <dbReference type="EMBL" id="OQO93152.1"/>
    </source>
</evidence>
<keyword evidence="2" id="KW-0472">Membrane</keyword>
<name>A0A1V9A7R4_SACPI</name>
<feature type="transmembrane region" description="Helical" evidence="2">
    <location>
        <begin position="71"/>
        <end position="90"/>
    </location>
</feature>
<feature type="transmembrane region" description="Helical" evidence="2">
    <location>
        <begin position="97"/>
        <end position="114"/>
    </location>
</feature>
<protein>
    <recommendedName>
        <fullName evidence="5">Integral membrane protein</fullName>
    </recommendedName>
</protein>
<dbReference type="STRING" id="1962155.B1813_09100"/>
<reference evidence="3 4" key="1">
    <citation type="submission" date="2017-02" db="EMBL/GenBank/DDBJ databases">
        <title>Draft genome of Saccharomonospora sp. 154.</title>
        <authorList>
            <person name="Alonso-Carmona G.S."/>
            <person name="De La Haba R."/>
            <person name="Vera-Gargallo B."/>
            <person name="Sandoval-Trujillo A.H."/>
            <person name="Ramirez-Duran N."/>
            <person name="Ventosa A."/>
        </authorList>
    </citation>
    <scope>NUCLEOTIDE SEQUENCE [LARGE SCALE GENOMIC DNA]</scope>
    <source>
        <strain evidence="3 4">LRS4.154</strain>
    </source>
</reference>
<accession>A0A1V9A7R4</accession>
<evidence type="ECO:0000256" key="2">
    <source>
        <dbReference type="SAM" id="Phobius"/>
    </source>
</evidence>
<dbReference type="AlphaFoldDB" id="A0A1V9A7R4"/>
<gene>
    <name evidence="3" type="ORF">B1813_09100</name>
</gene>
<feature type="region of interest" description="Disordered" evidence="1">
    <location>
        <begin position="148"/>
        <end position="176"/>
    </location>
</feature>
<evidence type="ECO:0008006" key="5">
    <source>
        <dbReference type="Google" id="ProtNLM"/>
    </source>
</evidence>
<evidence type="ECO:0000313" key="4">
    <source>
        <dbReference type="Proteomes" id="UP000192591"/>
    </source>
</evidence>
<keyword evidence="2" id="KW-0812">Transmembrane</keyword>
<keyword evidence="2" id="KW-1133">Transmembrane helix</keyword>
<comment type="caution">
    <text evidence="3">The sequence shown here is derived from an EMBL/GenBank/DDBJ whole genome shotgun (WGS) entry which is preliminary data.</text>
</comment>
<organism evidence="3 4">
    <name type="scientific">Saccharomonospora piscinae</name>
    <dbReference type="NCBI Taxonomy" id="687388"/>
    <lineage>
        <taxon>Bacteria</taxon>
        <taxon>Bacillati</taxon>
        <taxon>Actinomycetota</taxon>
        <taxon>Actinomycetes</taxon>
        <taxon>Pseudonocardiales</taxon>
        <taxon>Pseudonocardiaceae</taxon>
        <taxon>Saccharomonospora</taxon>
    </lineage>
</organism>
<keyword evidence="4" id="KW-1185">Reference proteome</keyword>
<sequence length="176" mass="18299">MPSEAFTHGHLREGQQPVPIHDLVSPAPRQVRIAGALTALPGFALLGFAVLLGLNAGDEPAMSGGSLVAEIIYYVALAAGVLACAVALLLGKTWARSPALVVNLVVIGIGWYAAGPSDQAGFGVPIMIVGAVVVVQLFRRPSRAWVLGQQDDESEEDAARRGGAAGRAAERERRGE</sequence>
<feature type="transmembrane region" description="Helical" evidence="2">
    <location>
        <begin position="120"/>
        <end position="138"/>
    </location>
</feature>
<proteinExistence type="predicted"/>
<dbReference type="EMBL" id="MWIH01000005">
    <property type="protein sequence ID" value="OQO93152.1"/>
    <property type="molecule type" value="Genomic_DNA"/>
</dbReference>
<feature type="transmembrane region" description="Helical" evidence="2">
    <location>
        <begin position="33"/>
        <end position="51"/>
    </location>
</feature>
<dbReference type="Proteomes" id="UP000192591">
    <property type="component" value="Unassembled WGS sequence"/>
</dbReference>
<evidence type="ECO:0000256" key="1">
    <source>
        <dbReference type="SAM" id="MobiDB-lite"/>
    </source>
</evidence>